<reference evidence="1 2" key="2">
    <citation type="journal article" date="2022" name="Mol. Ecol. Resour.">
        <title>The genomes of chicory, endive, great burdock and yacon provide insights into Asteraceae paleo-polyploidization history and plant inulin production.</title>
        <authorList>
            <person name="Fan W."/>
            <person name="Wang S."/>
            <person name="Wang H."/>
            <person name="Wang A."/>
            <person name="Jiang F."/>
            <person name="Liu H."/>
            <person name="Zhao H."/>
            <person name="Xu D."/>
            <person name="Zhang Y."/>
        </authorList>
    </citation>
    <scope>NUCLEOTIDE SEQUENCE [LARGE SCALE GENOMIC DNA]</scope>
    <source>
        <strain evidence="2">cv. Niubang</strain>
    </source>
</reference>
<protein>
    <submittedName>
        <fullName evidence="1">Uncharacterized protein</fullName>
    </submittedName>
</protein>
<gene>
    <name evidence="1" type="ORF">L6452_22451</name>
</gene>
<evidence type="ECO:0000313" key="2">
    <source>
        <dbReference type="Proteomes" id="UP001055879"/>
    </source>
</evidence>
<organism evidence="1 2">
    <name type="scientific">Arctium lappa</name>
    <name type="common">Greater burdock</name>
    <name type="synonym">Lappa major</name>
    <dbReference type="NCBI Taxonomy" id="4217"/>
    <lineage>
        <taxon>Eukaryota</taxon>
        <taxon>Viridiplantae</taxon>
        <taxon>Streptophyta</taxon>
        <taxon>Embryophyta</taxon>
        <taxon>Tracheophyta</taxon>
        <taxon>Spermatophyta</taxon>
        <taxon>Magnoliopsida</taxon>
        <taxon>eudicotyledons</taxon>
        <taxon>Gunneridae</taxon>
        <taxon>Pentapetalae</taxon>
        <taxon>asterids</taxon>
        <taxon>campanulids</taxon>
        <taxon>Asterales</taxon>
        <taxon>Asteraceae</taxon>
        <taxon>Carduoideae</taxon>
        <taxon>Cardueae</taxon>
        <taxon>Arctiinae</taxon>
        <taxon>Arctium</taxon>
    </lineage>
</organism>
<sequence length="76" mass="8829">MNRREEVPGGQATWKTPKGGGKSAEGDVEGDQIFKLEQGESVCVRKSREREREKAKKKIERERERGQKSRKRSERE</sequence>
<dbReference type="Proteomes" id="UP001055879">
    <property type="component" value="Linkage Group LG07"/>
</dbReference>
<name>A0ACB9B066_ARCLA</name>
<reference evidence="2" key="1">
    <citation type="journal article" date="2022" name="Mol. Ecol. Resour.">
        <title>The genomes of chicory, endive, great burdock and yacon provide insights into Asteraceae palaeo-polyploidization history and plant inulin production.</title>
        <authorList>
            <person name="Fan W."/>
            <person name="Wang S."/>
            <person name="Wang H."/>
            <person name="Wang A."/>
            <person name="Jiang F."/>
            <person name="Liu H."/>
            <person name="Zhao H."/>
            <person name="Xu D."/>
            <person name="Zhang Y."/>
        </authorList>
    </citation>
    <scope>NUCLEOTIDE SEQUENCE [LARGE SCALE GENOMIC DNA]</scope>
    <source>
        <strain evidence="2">cv. Niubang</strain>
    </source>
</reference>
<comment type="caution">
    <text evidence="1">The sequence shown here is derived from an EMBL/GenBank/DDBJ whole genome shotgun (WGS) entry which is preliminary data.</text>
</comment>
<keyword evidence="2" id="KW-1185">Reference proteome</keyword>
<evidence type="ECO:0000313" key="1">
    <source>
        <dbReference type="EMBL" id="KAI3715468.1"/>
    </source>
</evidence>
<dbReference type="EMBL" id="CM042053">
    <property type="protein sequence ID" value="KAI3715468.1"/>
    <property type="molecule type" value="Genomic_DNA"/>
</dbReference>
<accession>A0ACB9B066</accession>
<proteinExistence type="predicted"/>